<dbReference type="EMBL" id="BARV01018198">
    <property type="protein sequence ID" value="GAI31465.1"/>
    <property type="molecule type" value="Genomic_DNA"/>
</dbReference>
<feature type="non-terminal residue" evidence="1">
    <location>
        <position position="280"/>
    </location>
</feature>
<reference evidence="1" key="1">
    <citation type="journal article" date="2014" name="Front. Microbiol.">
        <title>High frequency of phylogenetically diverse reductive dehalogenase-homologous genes in deep subseafloor sedimentary metagenomes.</title>
        <authorList>
            <person name="Kawai M."/>
            <person name="Futagami T."/>
            <person name="Toyoda A."/>
            <person name="Takaki Y."/>
            <person name="Nishi S."/>
            <person name="Hori S."/>
            <person name="Arai W."/>
            <person name="Tsubouchi T."/>
            <person name="Morono Y."/>
            <person name="Uchiyama I."/>
            <person name="Ito T."/>
            <person name="Fujiyama A."/>
            <person name="Inagaki F."/>
            <person name="Takami H."/>
        </authorList>
    </citation>
    <scope>NUCLEOTIDE SEQUENCE</scope>
    <source>
        <strain evidence="1">Expedition CK06-06</strain>
    </source>
</reference>
<proteinExistence type="predicted"/>
<feature type="non-terminal residue" evidence="1">
    <location>
        <position position="1"/>
    </location>
</feature>
<dbReference type="AlphaFoldDB" id="X1NXI8"/>
<comment type="caution">
    <text evidence="1">The sequence shown here is derived from an EMBL/GenBank/DDBJ whole genome shotgun (WGS) entry which is preliminary data.</text>
</comment>
<sequence>FELEPEELGENVREKTMFPNSPGESSPPMCGLFLDGIRAGEDYLPPEEVDNTGIFSFKSESVVKYLRAGGGDPLWSFLFSPYRYHKWKFGFYPADSNGYDQWSSWVADVEISFDVTMWFRQEVPWDGGTRKSYKKIFSSELLWNPMGLEQPVRVAAWELEPWARARVNENPELVYQDNAWRIDEDVSFEVKFVDVFDAENFLETCRQSAEMLKPMAENEEALRDLWETLDNMIRSLPPELTEGVELGFVEDDEFGKYVKDAIMSVASMDDRMLQMILEDL</sequence>
<gene>
    <name evidence="1" type="ORF">S06H3_30837</name>
</gene>
<organism evidence="1">
    <name type="scientific">marine sediment metagenome</name>
    <dbReference type="NCBI Taxonomy" id="412755"/>
    <lineage>
        <taxon>unclassified sequences</taxon>
        <taxon>metagenomes</taxon>
        <taxon>ecological metagenomes</taxon>
    </lineage>
</organism>
<protein>
    <submittedName>
        <fullName evidence="1">Uncharacterized protein</fullName>
    </submittedName>
</protein>
<accession>X1NXI8</accession>
<evidence type="ECO:0000313" key="1">
    <source>
        <dbReference type="EMBL" id="GAI31465.1"/>
    </source>
</evidence>
<name>X1NXI8_9ZZZZ</name>